<dbReference type="Gene3D" id="3.80.10.10">
    <property type="entry name" value="Ribonuclease Inhibitor"/>
    <property type="match status" value="1"/>
</dbReference>
<gene>
    <name evidence="2" type="ORF">BQ4739_LOCUS6080</name>
</gene>
<dbReference type="AlphaFoldDB" id="A0A383VL14"/>
<dbReference type="SUPFAM" id="SSF52047">
    <property type="entry name" value="RNI-like"/>
    <property type="match status" value="1"/>
</dbReference>
<name>A0A383VL14_TETOB</name>
<protein>
    <recommendedName>
        <fullName evidence="4">F-box domain-containing protein</fullName>
    </recommendedName>
</protein>
<comment type="subcellular location">
    <subcellularLocation>
        <location evidence="1">Cytoplasm</location>
        <location evidence="1">Cytoskeleton</location>
        <location evidence="1">Cilium axoneme</location>
    </subcellularLocation>
</comment>
<dbReference type="InterPro" id="IPR032675">
    <property type="entry name" value="LRR_dom_sf"/>
</dbReference>
<evidence type="ECO:0000313" key="2">
    <source>
        <dbReference type="EMBL" id="SZX65600.1"/>
    </source>
</evidence>
<proteinExistence type="predicted"/>
<evidence type="ECO:0000256" key="1">
    <source>
        <dbReference type="ARBA" id="ARBA00004430"/>
    </source>
</evidence>
<reference evidence="2 3" key="1">
    <citation type="submission" date="2016-10" db="EMBL/GenBank/DDBJ databases">
        <authorList>
            <person name="Cai Z."/>
        </authorList>
    </citation>
    <scope>NUCLEOTIDE SEQUENCE [LARGE SCALE GENOMIC DNA]</scope>
</reference>
<keyword evidence="3" id="KW-1185">Reference proteome</keyword>
<dbReference type="GO" id="GO:0005930">
    <property type="term" value="C:axoneme"/>
    <property type="evidence" value="ECO:0007669"/>
    <property type="project" value="UniProtKB-SubCell"/>
</dbReference>
<evidence type="ECO:0008006" key="4">
    <source>
        <dbReference type="Google" id="ProtNLM"/>
    </source>
</evidence>
<evidence type="ECO:0000313" key="3">
    <source>
        <dbReference type="Proteomes" id="UP000256970"/>
    </source>
</evidence>
<sequence length="315" mass="34457">MCGGLQRAAGALVELPASLTSLKIICHVNLQWLEFTDARMPGIFNSLSNLQHLELYDALSLNPHVLTRLPALTCLRIEQYDIKGFFEFDPPGEAGEMALMTVLPQLSQLQQLQLSCVLYGGVQEPLQLFNYSALFSASCLTAVNLMECEFDPGFGCAVFAPDVLQLPQLLRLQMGWGFGDDIDRLTNSATNHFYDKEEWPLGPGDIERLVRCCPNLQQLWLTTVVAPGTPMGALTALTALTELAVGGDVVDDAVAIGVLAHLTQLQGLATVFSEALSVYAWQHLEEVLPCGAVLGQCRALFEWQGDEQHEQHAAD</sequence>
<dbReference type="EMBL" id="FNXT01000650">
    <property type="protein sequence ID" value="SZX65600.1"/>
    <property type="molecule type" value="Genomic_DNA"/>
</dbReference>
<organism evidence="2 3">
    <name type="scientific">Tetradesmus obliquus</name>
    <name type="common">Green alga</name>
    <name type="synonym">Acutodesmus obliquus</name>
    <dbReference type="NCBI Taxonomy" id="3088"/>
    <lineage>
        <taxon>Eukaryota</taxon>
        <taxon>Viridiplantae</taxon>
        <taxon>Chlorophyta</taxon>
        <taxon>core chlorophytes</taxon>
        <taxon>Chlorophyceae</taxon>
        <taxon>CS clade</taxon>
        <taxon>Sphaeropleales</taxon>
        <taxon>Scenedesmaceae</taxon>
        <taxon>Tetradesmus</taxon>
    </lineage>
</organism>
<accession>A0A383VL14</accession>
<dbReference type="Proteomes" id="UP000256970">
    <property type="component" value="Unassembled WGS sequence"/>
</dbReference>